<dbReference type="PROSITE" id="PS51257">
    <property type="entry name" value="PROKAR_LIPOPROTEIN"/>
    <property type="match status" value="1"/>
</dbReference>
<evidence type="ECO:0000256" key="6">
    <source>
        <dbReference type="SAM" id="Phobius"/>
    </source>
</evidence>
<keyword evidence="3" id="KW-0133">Cell shape</keyword>
<dbReference type="Pfam" id="PF04085">
    <property type="entry name" value="MreC"/>
    <property type="match status" value="1"/>
</dbReference>
<dbReference type="Gene3D" id="2.40.10.350">
    <property type="entry name" value="Rod shape-determining protein MreC, domain 2"/>
    <property type="match status" value="1"/>
</dbReference>
<dbReference type="PANTHER" id="PTHR34138">
    <property type="entry name" value="CELL SHAPE-DETERMINING PROTEIN MREC"/>
    <property type="match status" value="1"/>
</dbReference>
<dbReference type="AlphaFoldDB" id="A0A4S2GYS0"/>
<evidence type="ECO:0000313" key="9">
    <source>
        <dbReference type="Proteomes" id="UP000308054"/>
    </source>
</evidence>
<dbReference type="RefSeq" id="WP_135996121.1">
    <property type="nucleotide sequence ID" value="NZ_CP071057.1"/>
</dbReference>
<dbReference type="OrthoDB" id="8478127at2"/>
<evidence type="ECO:0000256" key="4">
    <source>
        <dbReference type="ARBA" id="ARBA00032089"/>
    </source>
</evidence>
<feature type="domain" description="Rod shape-determining protein MreC beta-barrel core" evidence="7">
    <location>
        <begin position="137"/>
        <end position="249"/>
    </location>
</feature>
<keyword evidence="6" id="KW-0472">Membrane</keyword>
<dbReference type="PANTHER" id="PTHR34138:SF1">
    <property type="entry name" value="CELL SHAPE-DETERMINING PROTEIN MREC"/>
    <property type="match status" value="1"/>
</dbReference>
<gene>
    <name evidence="8" type="ORF">E5163_10645</name>
</gene>
<dbReference type="GO" id="GO:0008360">
    <property type="term" value="P:regulation of cell shape"/>
    <property type="evidence" value="ECO:0007669"/>
    <property type="project" value="UniProtKB-KW"/>
</dbReference>
<dbReference type="Proteomes" id="UP000308054">
    <property type="component" value="Unassembled WGS sequence"/>
</dbReference>
<keyword evidence="9" id="KW-1185">Reference proteome</keyword>
<evidence type="ECO:0000256" key="1">
    <source>
        <dbReference type="ARBA" id="ARBA00009369"/>
    </source>
</evidence>
<dbReference type="InterPro" id="IPR042177">
    <property type="entry name" value="Cell/Rod_1"/>
</dbReference>
<organism evidence="8 9">
    <name type="scientific">Marinicauda algicola</name>
    <dbReference type="NCBI Taxonomy" id="2029849"/>
    <lineage>
        <taxon>Bacteria</taxon>
        <taxon>Pseudomonadati</taxon>
        <taxon>Pseudomonadota</taxon>
        <taxon>Alphaproteobacteria</taxon>
        <taxon>Maricaulales</taxon>
        <taxon>Maricaulaceae</taxon>
        <taxon>Marinicauda</taxon>
    </lineage>
</organism>
<comment type="similarity">
    <text evidence="1">Belongs to the MreC family.</text>
</comment>
<evidence type="ECO:0000256" key="3">
    <source>
        <dbReference type="ARBA" id="ARBA00022960"/>
    </source>
</evidence>
<protein>
    <recommendedName>
        <fullName evidence="2">Cell shape-determining protein MreC</fullName>
    </recommendedName>
    <alternativeName>
        <fullName evidence="4">Cell shape protein MreC</fullName>
    </alternativeName>
</protein>
<dbReference type="EMBL" id="SRXW01000003">
    <property type="protein sequence ID" value="TGY88276.1"/>
    <property type="molecule type" value="Genomic_DNA"/>
</dbReference>
<feature type="region of interest" description="Disordered" evidence="5">
    <location>
        <begin position="279"/>
        <end position="313"/>
    </location>
</feature>
<dbReference type="InterPro" id="IPR055342">
    <property type="entry name" value="MreC_beta-barrel_core"/>
</dbReference>
<evidence type="ECO:0000256" key="5">
    <source>
        <dbReference type="SAM" id="MobiDB-lite"/>
    </source>
</evidence>
<dbReference type="Gene3D" id="2.40.10.340">
    <property type="entry name" value="Rod shape-determining protein MreC, domain 1"/>
    <property type="match status" value="1"/>
</dbReference>
<dbReference type="GO" id="GO:0005886">
    <property type="term" value="C:plasma membrane"/>
    <property type="evidence" value="ECO:0007669"/>
    <property type="project" value="TreeGrafter"/>
</dbReference>
<evidence type="ECO:0000313" key="8">
    <source>
        <dbReference type="EMBL" id="TGY88276.1"/>
    </source>
</evidence>
<dbReference type="InterPro" id="IPR042175">
    <property type="entry name" value="Cell/Rod_MreC_2"/>
</dbReference>
<keyword evidence="6" id="KW-0812">Transmembrane</keyword>
<comment type="caution">
    <text evidence="8">The sequence shown here is derived from an EMBL/GenBank/DDBJ whole genome shotgun (WGS) entry which is preliminary data.</text>
</comment>
<proteinExistence type="inferred from homology"/>
<feature type="transmembrane region" description="Helical" evidence="6">
    <location>
        <begin position="17"/>
        <end position="35"/>
    </location>
</feature>
<dbReference type="InterPro" id="IPR007221">
    <property type="entry name" value="MreC"/>
</dbReference>
<evidence type="ECO:0000259" key="7">
    <source>
        <dbReference type="Pfam" id="PF04085"/>
    </source>
</evidence>
<keyword evidence="6" id="KW-1133">Transmembrane helix</keyword>
<reference evidence="8 9" key="1">
    <citation type="journal article" date="2017" name="Int. J. Syst. Evol. Microbiol.">
        <title>Marinicauda algicola sp. nov., isolated from a marine red alga Rhodosorus marinus.</title>
        <authorList>
            <person name="Jeong S.E."/>
            <person name="Jeon S.H."/>
            <person name="Chun B.H."/>
            <person name="Kim D.W."/>
            <person name="Jeon C.O."/>
        </authorList>
    </citation>
    <scope>NUCLEOTIDE SEQUENCE [LARGE SCALE GENOMIC DNA]</scope>
    <source>
        <strain evidence="8 9">JCM 31718</strain>
    </source>
</reference>
<name>A0A4S2GYS0_9PROT</name>
<sequence>MAQWRSSRRDNEDGVRFPPALTIFLVLVSCVLVAFDRPQSRPEVLSDVRAAFNDAAMPLLEAAAWPIRGVRNMGPWWRRQFELAEENRELREELAELRAWRDVALSLRDRVRVYEQALNLETPAARERITAWAVAERAGPFVRSRLLGVGREDGVEAGYPVVNIYGLVGRTVDVGRRSSRVLLLTDLNSRVAVMADRSNARAMLTGDNTDFPRLDYLGSHPDIQEGDRIVTSGDDNVLPRGLPVGEAVRDRHGQWRVALYSDAAPIDLVWIWPFDPVDPPEDEPPLLVPPAGDRPVAASAPGLEGTAAGGEEG</sequence>
<accession>A0A4S2GYS0</accession>
<evidence type="ECO:0000256" key="2">
    <source>
        <dbReference type="ARBA" id="ARBA00013855"/>
    </source>
</evidence>